<feature type="transmembrane region" description="Helical" evidence="1">
    <location>
        <begin position="239"/>
        <end position="263"/>
    </location>
</feature>
<proteinExistence type="predicted"/>
<evidence type="ECO:0000313" key="3">
    <source>
        <dbReference type="Proteomes" id="UP001151002"/>
    </source>
</evidence>
<keyword evidence="1" id="KW-1133">Transmembrane helix</keyword>
<feature type="transmembrane region" description="Helical" evidence="1">
    <location>
        <begin position="210"/>
        <end position="227"/>
    </location>
</feature>
<gene>
    <name evidence="2" type="ORF">OWR29_21350</name>
</gene>
<protein>
    <submittedName>
        <fullName evidence="2">Uncharacterized protein</fullName>
    </submittedName>
</protein>
<feature type="transmembrane region" description="Helical" evidence="1">
    <location>
        <begin position="275"/>
        <end position="294"/>
    </location>
</feature>
<dbReference type="RefSeq" id="WP_267564805.1">
    <property type="nucleotide sequence ID" value="NZ_JAPNTZ010000007.1"/>
</dbReference>
<sequence length="308" mass="33438">MTEIRYRRLLALYPRDFRQEYGDEMLGVLMADPRPGPAQAFDVARGAVAAHFRGLWAGESRAARVVQIFGAMLLFAVALRRLVSELYVTVRHYAEVGTQYIEVTSWVRVLAWGVALAAALLGWRLLGAAGASAGLAGEILVPARSYVETPATVLYAYWLIVSAALVLIAGLVADRGTARPRGWQWIVAASTVLVVQGVLAPPLRTGAYDLQWIIVLVAVVLAAMAIFRQERRLRTRLLCWAAPVVATVPVIEFGFGEFIVYNMGHPESTHMINPVQWAVLGLAPAAVFIGASLLDRRGRLAEGGHAAA</sequence>
<feature type="transmembrane region" description="Helical" evidence="1">
    <location>
        <begin position="185"/>
        <end position="204"/>
    </location>
</feature>
<dbReference type="EMBL" id="JAPNTZ010000007">
    <property type="protein sequence ID" value="MCY1140552.1"/>
    <property type="molecule type" value="Genomic_DNA"/>
</dbReference>
<reference evidence="2" key="1">
    <citation type="submission" date="2022-11" db="EMBL/GenBank/DDBJ databases">
        <authorList>
            <person name="Somphong A."/>
            <person name="Phongsopitanun W."/>
        </authorList>
    </citation>
    <scope>NUCLEOTIDE SEQUENCE</scope>
    <source>
        <strain evidence="2">Pm04-4</strain>
    </source>
</reference>
<keyword evidence="1" id="KW-0472">Membrane</keyword>
<keyword evidence="1" id="KW-0812">Transmembrane</keyword>
<keyword evidence="3" id="KW-1185">Reference proteome</keyword>
<evidence type="ECO:0000256" key="1">
    <source>
        <dbReference type="SAM" id="Phobius"/>
    </source>
</evidence>
<organism evidence="2 3">
    <name type="scientific">Paractinoplanes pyxinae</name>
    <dbReference type="NCBI Taxonomy" id="2997416"/>
    <lineage>
        <taxon>Bacteria</taxon>
        <taxon>Bacillati</taxon>
        <taxon>Actinomycetota</taxon>
        <taxon>Actinomycetes</taxon>
        <taxon>Micromonosporales</taxon>
        <taxon>Micromonosporaceae</taxon>
        <taxon>Paractinoplanes</taxon>
    </lineage>
</organism>
<feature type="transmembrane region" description="Helical" evidence="1">
    <location>
        <begin position="103"/>
        <end position="121"/>
    </location>
</feature>
<dbReference type="Proteomes" id="UP001151002">
    <property type="component" value="Unassembled WGS sequence"/>
</dbReference>
<comment type="caution">
    <text evidence="2">The sequence shown here is derived from an EMBL/GenBank/DDBJ whole genome shotgun (WGS) entry which is preliminary data.</text>
</comment>
<name>A0ABT4B225_9ACTN</name>
<accession>A0ABT4B225</accession>
<evidence type="ECO:0000313" key="2">
    <source>
        <dbReference type="EMBL" id="MCY1140552.1"/>
    </source>
</evidence>
<feature type="transmembrane region" description="Helical" evidence="1">
    <location>
        <begin position="153"/>
        <end position="173"/>
    </location>
</feature>